<evidence type="ECO:0000259" key="3">
    <source>
        <dbReference type="PROSITE" id="PS50110"/>
    </source>
</evidence>
<dbReference type="RefSeq" id="WP_246436138.1">
    <property type="nucleotide sequence ID" value="NZ_JACIGW010000003.1"/>
</dbReference>
<keyword evidence="1 2" id="KW-0597">Phosphoprotein</keyword>
<evidence type="ECO:0000313" key="5">
    <source>
        <dbReference type="EMBL" id="MBB4412372.1"/>
    </source>
</evidence>
<dbReference type="SMART" id="SM00448">
    <property type="entry name" value="REC"/>
    <property type="match status" value="1"/>
</dbReference>
<reference evidence="7 8" key="1">
    <citation type="submission" date="2020-08" db="EMBL/GenBank/DDBJ databases">
        <title>Genomic Encyclopedia of Type Strains, Phase IV (KMG-V): Genome sequencing to study the core and pangenomes of soil and plant-associated prokaryotes.</title>
        <authorList>
            <person name="Whitman W."/>
        </authorList>
    </citation>
    <scope>NUCLEOTIDE SEQUENCE [LARGE SCALE GENOMIC DNA]</scope>
    <source>
        <strain evidence="5 8">SEMIA 444</strain>
        <strain evidence="4 7">SEMIA 448</strain>
        <strain evidence="6 9">SEMIA 452</strain>
    </source>
</reference>
<name>A0A7W6TFL5_9HYPH</name>
<dbReference type="PANTHER" id="PTHR44591">
    <property type="entry name" value="STRESS RESPONSE REGULATOR PROTEIN 1"/>
    <property type="match status" value="1"/>
</dbReference>
<dbReference type="PROSITE" id="PS50110">
    <property type="entry name" value="RESPONSE_REGULATORY"/>
    <property type="match status" value="1"/>
</dbReference>
<dbReference type="Gene3D" id="3.40.50.2300">
    <property type="match status" value="1"/>
</dbReference>
<evidence type="ECO:0000313" key="7">
    <source>
        <dbReference type="Proteomes" id="UP000520770"/>
    </source>
</evidence>
<sequence>MTKVNMLENAPIVAVVDDDLGIREALADLIMSLGYEARAYAAGEEFLRSNHHERIGLMLVDFVMTGMSGIDLVKCLASRGTCPPFIMMTSHCEARIRDAAIAEGAVGFLSKPFDTEVLVISIHDILKGEPKVA</sequence>
<dbReference type="InterPro" id="IPR050595">
    <property type="entry name" value="Bact_response_regulator"/>
</dbReference>
<feature type="domain" description="Response regulatory" evidence="3">
    <location>
        <begin position="12"/>
        <end position="126"/>
    </location>
</feature>
<evidence type="ECO:0000256" key="2">
    <source>
        <dbReference type="PROSITE-ProRule" id="PRU00169"/>
    </source>
</evidence>
<dbReference type="EMBL" id="JACIGY010000003">
    <property type="protein sequence ID" value="MBB4412372.1"/>
    <property type="molecule type" value="Genomic_DNA"/>
</dbReference>
<feature type="modified residue" description="4-aspartylphosphate" evidence="2">
    <location>
        <position position="61"/>
    </location>
</feature>
<dbReference type="GO" id="GO:0000160">
    <property type="term" value="P:phosphorelay signal transduction system"/>
    <property type="evidence" value="ECO:0007669"/>
    <property type="project" value="InterPro"/>
</dbReference>
<evidence type="ECO:0000313" key="6">
    <source>
        <dbReference type="EMBL" id="MBB4447004.1"/>
    </source>
</evidence>
<dbReference type="Proteomes" id="UP000576087">
    <property type="component" value="Unassembled WGS sequence"/>
</dbReference>
<dbReference type="EMBL" id="JACIHM010000003">
    <property type="protein sequence ID" value="MBB4447004.1"/>
    <property type="molecule type" value="Genomic_DNA"/>
</dbReference>
<dbReference type="InterPro" id="IPR001789">
    <property type="entry name" value="Sig_transdc_resp-reg_receiver"/>
</dbReference>
<dbReference type="Pfam" id="PF00072">
    <property type="entry name" value="Response_reg"/>
    <property type="match status" value="1"/>
</dbReference>
<dbReference type="EMBL" id="JACIGW010000003">
    <property type="protein sequence ID" value="MBB4349406.1"/>
    <property type="molecule type" value="Genomic_DNA"/>
</dbReference>
<evidence type="ECO:0000313" key="8">
    <source>
        <dbReference type="Proteomes" id="UP000524535"/>
    </source>
</evidence>
<dbReference type="AlphaFoldDB" id="A0A7W6TFL5"/>
<comment type="caution">
    <text evidence="5">The sequence shown here is derived from an EMBL/GenBank/DDBJ whole genome shotgun (WGS) entry which is preliminary data.</text>
</comment>
<proteinExistence type="predicted"/>
<accession>A0A7W6TFL5</accession>
<evidence type="ECO:0000313" key="9">
    <source>
        <dbReference type="Proteomes" id="UP000576087"/>
    </source>
</evidence>
<dbReference type="InterPro" id="IPR011006">
    <property type="entry name" value="CheY-like_superfamily"/>
</dbReference>
<protein>
    <submittedName>
        <fullName evidence="5">FixJ family two-component response regulator</fullName>
    </submittedName>
</protein>
<evidence type="ECO:0000256" key="1">
    <source>
        <dbReference type="ARBA" id="ARBA00022553"/>
    </source>
</evidence>
<keyword evidence="8" id="KW-1185">Reference proteome</keyword>
<dbReference type="Proteomes" id="UP000524535">
    <property type="component" value="Unassembled WGS sequence"/>
</dbReference>
<gene>
    <name evidence="5" type="ORF">GGE31_002885</name>
    <name evidence="4" type="ORF">GGE33_003168</name>
    <name evidence="6" type="ORF">GGE35_002826</name>
</gene>
<dbReference type="PANTHER" id="PTHR44591:SF25">
    <property type="entry name" value="CHEMOTAXIS TWO-COMPONENT RESPONSE REGULATOR"/>
    <property type="match status" value="1"/>
</dbReference>
<dbReference type="Proteomes" id="UP000520770">
    <property type="component" value="Unassembled WGS sequence"/>
</dbReference>
<organism evidence="5 8">
    <name type="scientific">Aliirhizobium cellulosilyticum</name>
    <dbReference type="NCBI Taxonomy" id="393664"/>
    <lineage>
        <taxon>Bacteria</taxon>
        <taxon>Pseudomonadati</taxon>
        <taxon>Pseudomonadota</taxon>
        <taxon>Alphaproteobacteria</taxon>
        <taxon>Hyphomicrobiales</taxon>
        <taxon>Rhizobiaceae</taxon>
        <taxon>Aliirhizobium</taxon>
    </lineage>
</organism>
<evidence type="ECO:0000313" key="4">
    <source>
        <dbReference type="EMBL" id="MBB4349406.1"/>
    </source>
</evidence>
<dbReference type="SUPFAM" id="SSF52172">
    <property type="entry name" value="CheY-like"/>
    <property type="match status" value="1"/>
</dbReference>